<dbReference type="EMBL" id="JANJYJ010000006">
    <property type="protein sequence ID" value="KAK3207028.1"/>
    <property type="molecule type" value="Genomic_DNA"/>
</dbReference>
<dbReference type="Pfam" id="PF00646">
    <property type="entry name" value="F-box"/>
    <property type="match status" value="1"/>
</dbReference>
<dbReference type="InterPro" id="IPR036047">
    <property type="entry name" value="F-box-like_dom_sf"/>
</dbReference>
<dbReference type="AlphaFoldDB" id="A0AAE0E4D5"/>
<dbReference type="PROSITE" id="PS50181">
    <property type="entry name" value="FBOX"/>
    <property type="match status" value="1"/>
</dbReference>
<dbReference type="Proteomes" id="UP001281410">
    <property type="component" value="Unassembled WGS sequence"/>
</dbReference>
<evidence type="ECO:0000313" key="2">
    <source>
        <dbReference type="EMBL" id="KAK3207028.1"/>
    </source>
</evidence>
<comment type="caution">
    <text evidence="2">The sequence shown here is derived from an EMBL/GenBank/DDBJ whole genome shotgun (WGS) entry which is preliminary data.</text>
</comment>
<dbReference type="CDD" id="cd22157">
    <property type="entry name" value="F-box_AtFBW1-like"/>
    <property type="match status" value="1"/>
</dbReference>
<dbReference type="SUPFAM" id="SSF81383">
    <property type="entry name" value="F-box domain"/>
    <property type="match status" value="1"/>
</dbReference>
<dbReference type="Gene3D" id="1.20.1280.50">
    <property type="match status" value="1"/>
</dbReference>
<reference evidence="2" key="1">
    <citation type="journal article" date="2023" name="Plant J.">
        <title>Genome sequences and population genomics provide insights into the demographic history, inbreeding, and mutation load of two 'living fossil' tree species of Dipteronia.</title>
        <authorList>
            <person name="Feng Y."/>
            <person name="Comes H.P."/>
            <person name="Chen J."/>
            <person name="Zhu S."/>
            <person name="Lu R."/>
            <person name="Zhang X."/>
            <person name="Li P."/>
            <person name="Qiu J."/>
            <person name="Olsen K.M."/>
            <person name="Qiu Y."/>
        </authorList>
    </citation>
    <scope>NUCLEOTIDE SEQUENCE</scope>
    <source>
        <strain evidence="2">NBL</strain>
    </source>
</reference>
<gene>
    <name evidence="2" type="ORF">Dsin_021074</name>
</gene>
<name>A0AAE0E4D5_9ROSI</name>
<proteinExistence type="predicted"/>
<protein>
    <recommendedName>
        <fullName evidence="1">F-box domain-containing protein</fullName>
    </recommendedName>
</protein>
<organism evidence="2 3">
    <name type="scientific">Dipteronia sinensis</name>
    <dbReference type="NCBI Taxonomy" id="43782"/>
    <lineage>
        <taxon>Eukaryota</taxon>
        <taxon>Viridiplantae</taxon>
        <taxon>Streptophyta</taxon>
        <taxon>Embryophyta</taxon>
        <taxon>Tracheophyta</taxon>
        <taxon>Spermatophyta</taxon>
        <taxon>Magnoliopsida</taxon>
        <taxon>eudicotyledons</taxon>
        <taxon>Gunneridae</taxon>
        <taxon>Pentapetalae</taxon>
        <taxon>rosids</taxon>
        <taxon>malvids</taxon>
        <taxon>Sapindales</taxon>
        <taxon>Sapindaceae</taxon>
        <taxon>Hippocastanoideae</taxon>
        <taxon>Acereae</taxon>
        <taxon>Dipteronia</taxon>
    </lineage>
</organism>
<dbReference type="PANTHER" id="PTHR31111">
    <property type="entry name" value="BNAA05G37150D PROTEIN-RELATED"/>
    <property type="match status" value="1"/>
</dbReference>
<dbReference type="SMART" id="SM00256">
    <property type="entry name" value="FBOX"/>
    <property type="match status" value="1"/>
</dbReference>
<keyword evidence="3" id="KW-1185">Reference proteome</keyword>
<feature type="domain" description="F-box" evidence="1">
    <location>
        <begin position="26"/>
        <end position="73"/>
    </location>
</feature>
<evidence type="ECO:0000313" key="3">
    <source>
        <dbReference type="Proteomes" id="UP001281410"/>
    </source>
</evidence>
<dbReference type="InterPro" id="IPR001810">
    <property type="entry name" value="F-box_dom"/>
</dbReference>
<sequence length="388" mass="44820">MEELGGHLSRVSLDELKKDNGDVSLASVGLFFPREIFFEILSWLPVKYLVRCKCVCKQWYKLIEDRSFIMKHLRRSEPVVVYFEDKVENLDVDGTIVPETFRIIHVFAGLILERGDKSCKYRLRNFTTQEIFYLPNSDKNTFILTSDYNLSGEIMFVSVYRDKHTSVKGFEVLNLGDDKWRPLKFPILENDESFQWVTRLLITTVNTVYYIYRVEDGSKVYIDVYSVDMNSGCIFKNTLPRGCFSDLFKVWLFIWNGCIAFGDIVEEKLNVIVLEDHRRNKRSETNIVIPLTFLKENPDLKKNIVPTLFDHGKLWFCSEHKDSDQVLQFVYNTESRKFTQIALPGAGAGAAGKRSYIACPSVVTFKRNAIGEDTTVIQTKTGPVNQAR</sequence>
<dbReference type="PANTHER" id="PTHR31111:SF125">
    <property type="entry name" value="F-BOX PROTEIN CPR30-LIKE"/>
    <property type="match status" value="1"/>
</dbReference>
<evidence type="ECO:0000259" key="1">
    <source>
        <dbReference type="PROSITE" id="PS50181"/>
    </source>
</evidence>
<accession>A0AAE0E4D5</accession>